<keyword evidence="3" id="KW-1185">Reference proteome</keyword>
<dbReference type="EMBL" id="KZ270025">
    <property type="protein sequence ID" value="OZC07671.1"/>
    <property type="molecule type" value="Genomic_DNA"/>
</dbReference>
<feature type="compositionally biased region" description="Basic residues" evidence="1">
    <location>
        <begin position="122"/>
        <end position="152"/>
    </location>
</feature>
<name>A0A238BQL7_9BILA</name>
<feature type="non-terminal residue" evidence="2">
    <location>
        <position position="1"/>
    </location>
</feature>
<evidence type="ECO:0000313" key="3">
    <source>
        <dbReference type="Proteomes" id="UP000242913"/>
    </source>
</evidence>
<organism evidence="2 3">
    <name type="scientific">Onchocerca flexuosa</name>
    <dbReference type="NCBI Taxonomy" id="387005"/>
    <lineage>
        <taxon>Eukaryota</taxon>
        <taxon>Metazoa</taxon>
        <taxon>Ecdysozoa</taxon>
        <taxon>Nematoda</taxon>
        <taxon>Chromadorea</taxon>
        <taxon>Rhabditida</taxon>
        <taxon>Spirurina</taxon>
        <taxon>Spiruromorpha</taxon>
        <taxon>Filarioidea</taxon>
        <taxon>Onchocercidae</taxon>
        <taxon>Onchocerca</taxon>
    </lineage>
</organism>
<protein>
    <submittedName>
        <fullName evidence="2">Uncharacterized protein</fullName>
    </submittedName>
</protein>
<reference evidence="2 3" key="1">
    <citation type="submission" date="2015-12" db="EMBL/GenBank/DDBJ databases">
        <title>Draft genome of the nematode, Onchocerca flexuosa.</title>
        <authorList>
            <person name="Mitreva M."/>
        </authorList>
    </citation>
    <scope>NUCLEOTIDE SEQUENCE [LARGE SCALE GENOMIC DNA]</scope>
    <source>
        <strain evidence="2">Red Deer</strain>
    </source>
</reference>
<evidence type="ECO:0000313" key="2">
    <source>
        <dbReference type="EMBL" id="OZC07671.1"/>
    </source>
</evidence>
<sequence>YFVSIEIFSRNCSGYTLPRIRRINFCPDDFLNFLEMTNKDKRSNENEACYAVNGLTRQKVHLRSSSSRYWRTTSSPSIDDYNNLSPLSTGTANGVNNFCAKRATNAVCKKKPMLEAVAEKTRKFHEHRVKQRKKQLEKKDKQRRNQSLRKIKPQASSTAANEESKFSKLSDTPIAKRTRSALHSVPVAKRLCDKKTENEEILQMNFLKQYRKRMKMVNTEKKVTV</sequence>
<dbReference type="Proteomes" id="UP000242913">
    <property type="component" value="Unassembled WGS sequence"/>
</dbReference>
<evidence type="ECO:0000256" key="1">
    <source>
        <dbReference type="SAM" id="MobiDB-lite"/>
    </source>
</evidence>
<proteinExistence type="predicted"/>
<dbReference type="OrthoDB" id="5862951at2759"/>
<feature type="region of interest" description="Disordered" evidence="1">
    <location>
        <begin position="121"/>
        <end position="172"/>
    </location>
</feature>
<accession>A0A238BQL7</accession>
<feature type="non-terminal residue" evidence="2">
    <location>
        <position position="225"/>
    </location>
</feature>
<dbReference type="AlphaFoldDB" id="A0A238BQL7"/>
<gene>
    <name evidence="2" type="ORF">X798_05307</name>
</gene>